<dbReference type="Pfam" id="PF22124">
    <property type="entry name" value="Glyco_hydro_95_cat"/>
    <property type="match status" value="1"/>
</dbReference>
<dbReference type="GO" id="GO:0005975">
    <property type="term" value="P:carbohydrate metabolic process"/>
    <property type="evidence" value="ECO:0007669"/>
    <property type="project" value="InterPro"/>
</dbReference>
<feature type="domain" description="Glycosyl hydrolase family 95 catalytic" evidence="3">
    <location>
        <begin position="288"/>
        <end position="607"/>
    </location>
</feature>
<organism evidence="4 5">
    <name type="scientific">Lentzea atacamensis</name>
    <dbReference type="NCBI Taxonomy" id="531938"/>
    <lineage>
        <taxon>Bacteria</taxon>
        <taxon>Bacillati</taxon>
        <taxon>Actinomycetota</taxon>
        <taxon>Actinomycetes</taxon>
        <taxon>Pseudonocardiales</taxon>
        <taxon>Pseudonocardiaceae</taxon>
        <taxon>Lentzea</taxon>
    </lineage>
</organism>
<keyword evidence="2" id="KW-0732">Signal</keyword>
<feature type="region of interest" description="Disordered" evidence="1">
    <location>
        <begin position="722"/>
        <end position="752"/>
    </location>
</feature>
<name>A0A316I0U4_9PSEU</name>
<gene>
    <name evidence="4" type="ORF">C8D88_12057</name>
</gene>
<dbReference type="InterPro" id="IPR008928">
    <property type="entry name" value="6-hairpin_glycosidase_sf"/>
</dbReference>
<dbReference type="InterPro" id="IPR012341">
    <property type="entry name" value="6hp_glycosidase-like_sf"/>
</dbReference>
<dbReference type="Gene3D" id="1.50.10.10">
    <property type="match status" value="1"/>
</dbReference>
<comment type="caution">
    <text evidence="4">The sequence shown here is derived from an EMBL/GenBank/DDBJ whole genome shotgun (WGS) entry which is preliminary data.</text>
</comment>
<dbReference type="GO" id="GO:0004560">
    <property type="term" value="F:alpha-L-fucosidase activity"/>
    <property type="evidence" value="ECO:0007669"/>
    <property type="project" value="TreeGrafter"/>
</dbReference>
<dbReference type="EMBL" id="QGHB01000020">
    <property type="protein sequence ID" value="PWK81007.1"/>
    <property type="molecule type" value="Genomic_DNA"/>
</dbReference>
<dbReference type="SUPFAM" id="SSF48208">
    <property type="entry name" value="Six-hairpin glycosidases"/>
    <property type="match status" value="1"/>
</dbReference>
<dbReference type="InterPro" id="IPR054363">
    <property type="entry name" value="GH95_cat"/>
</dbReference>
<dbReference type="InterPro" id="IPR006311">
    <property type="entry name" value="TAT_signal"/>
</dbReference>
<dbReference type="AlphaFoldDB" id="A0A316I0U4"/>
<feature type="chain" id="PRO_5016266620" description="Glycosyl hydrolase family 95 catalytic domain-containing protein" evidence="2">
    <location>
        <begin position="30"/>
        <end position="752"/>
    </location>
</feature>
<feature type="signal peptide" evidence="2">
    <location>
        <begin position="1"/>
        <end position="29"/>
    </location>
</feature>
<protein>
    <recommendedName>
        <fullName evidence="3">Glycosyl hydrolase family 95 catalytic domain-containing protein</fullName>
    </recommendedName>
</protein>
<dbReference type="PROSITE" id="PS51318">
    <property type="entry name" value="TAT"/>
    <property type="match status" value="1"/>
</dbReference>
<feature type="compositionally biased region" description="Polar residues" evidence="1">
    <location>
        <begin position="743"/>
        <end position="752"/>
    </location>
</feature>
<dbReference type="PANTHER" id="PTHR31084">
    <property type="entry name" value="ALPHA-L-FUCOSIDASE 2"/>
    <property type="match status" value="1"/>
</dbReference>
<reference evidence="4 5" key="1">
    <citation type="submission" date="2018-05" db="EMBL/GenBank/DDBJ databases">
        <title>Genomic Encyclopedia of Type Strains, Phase IV (KMG-IV): sequencing the most valuable type-strain genomes for metagenomic binning, comparative biology and taxonomic classification.</title>
        <authorList>
            <person name="Goeker M."/>
        </authorList>
    </citation>
    <scope>NUCLEOTIDE SEQUENCE [LARGE SCALE GENOMIC DNA]</scope>
    <source>
        <strain evidence="4 5">DSM 45480</strain>
    </source>
</reference>
<dbReference type="PANTHER" id="PTHR31084:SF0">
    <property type="entry name" value="ALPHA-L-FUCOSIDASE 2"/>
    <property type="match status" value="1"/>
</dbReference>
<dbReference type="Proteomes" id="UP000246005">
    <property type="component" value="Unassembled WGS sequence"/>
</dbReference>
<evidence type="ECO:0000313" key="4">
    <source>
        <dbReference type="EMBL" id="PWK81007.1"/>
    </source>
</evidence>
<sequence length="752" mass="83845">MTELSRRTFLYGTGAAVGASALSAGTAVASPAAPETSGHTGSSTVHRDVVRDARMEWKRLPKNWGDSPFLANGFLGVQVYAGRTPNELKLMLSHSEVQDQREHWEAAIGLSRLPIGYLTLAFAGAITAVDWTLDLWNAELTGSVTTTQGSATFTMLVHNVRSTFLAKVKGDVTWGFQPLQSATTRTIRKPADYTPNPDPTLGTANGVSYAAQPLHAGGGYTTAWHARDGRFAAHVAYTHPANTHTSDAIREVRQALAIPFEVLTMQHRRWWNAYYSKSLVSVPDKLVQRFYWAQLYKMAAATRSDAPVITEWGPWFPEQGASWTAVWWNLNVQISYPLVNGSNHHELDAVTTTLKRYEHNLELNVNPAYRDGNSYAICHPGDRTLRSGPRYCGVPGVAPNDHTGNLLWACHNVWLGYRHSMDERILSDVLVPILTKAVNYYARFLVEGTDGKLHLPETRSPEYANSVDATYDLSLIRWGVKTLLSIEENPRWRDIHNRLTPYSQDATGVRIGRDKALEDSHRHFSHLLWFYPLRELTWDMPEHRSLITQTVDLWTSRREAWAGYSYGAASAMYSAMNRPEDALSFLRYFLDRKQVGTNAVLTENTFYREGGNLAIESPLMSGQAVLEMMVQSHNNVVRVFPSVSSTWADASISSLRTQGAFLVDASRSGGRTDWVQVHSEAGAPLVLEHGITGDIDVRDRWGRRLDYKTRGSAIEIPLRRGQTAVVSRRGTRPDVSPRDVAANGSSSRWGLP</sequence>
<evidence type="ECO:0000313" key="5">
    <source>
        <dbReference type="Proteomes" id="UP000246005"/>
    </source>
</evidence>
<evidence type="ECO:0000259" key="3">
    <source>
        <dbReference type="Pfam" id="PF22124"/>
    </source>
</evidence>
<accession>A0A316I0U4</accession>
<proteinExistence type="predicted"/>
<evidence type="ECO:0000256" key="2">
    <source>
        <dbReference type="SAM" id="SignalP"/>
    </source>
</evidence>
<evidence type="ECO:0000256" key="1">
    <source>
        <dbReference type="SAM" id="MobiDB-lite"/>
    </source>
</evidence>